<keyword evidence="3" id="KW-1185">Reference proteome</keyword>
<proteinExistence type="predicted"/>
<accession>A0A8K0XU94</accession>
<evidence type="ECO:0000313" key="2">
    <source>
        <dbReference type="EMBL" id="KAH8106995.1"/>
    </source>
</evidence>
<protein>
    <recommendedName>
        <fullName evidence="1">Mediator complex subunit 16 C-terminal domain-containing protein</fullName>
    </recommendedName>
</protein>
<dbReference type="InterPro" id="IPR048339">
    <property type="entry name" value="Mediator_Med16_C"/>
</dbReference>
<sequence>MMQDAKHLAAGTSAKGKAKEDAHWHLGWWELHPLIDRAKRPVAWSKSSVIFSAHPTQPLVLARHFSSSRQFVIPSPTPLVASPTAYEPPTVISISPSGDWLFAYFPGRDGDGVACLWKRGIQLDSYSVRDFWTTPRGAGIVTAAWTNHNREWVLSDAGVAYRQPPRGPVMPINSSALLLVTQSLFINACFLPPSVPSLKILRAPLTLPSMIKENEPSVEWSTDKQGGGGHRSCVSAAIGFSHNDSAFLVATRSLLLPSNQTASHDEHAMDIGLPLDLTQIHPSDERYSYDSDIWGEELVIDVCEVGIQLDPSNSLNLGSRPLPPLFHPSPHLIDLAFFSIPPESPANQSPAASKDPRRQVKEGAAEKVGSLYLTATVLDCGDYATPPRSEVTVFACVRNTNVTNKASPRFMITREYHKVFDNKVLGFLSPSGTSNTVLAGLWDTSGVSNSSRKKSEQVQIGTCLALQFPSLNIDDRWEPSRIMTTSDRAGRDVPAGVAISQNRTLVCCMSSSTAVGTRTSIHPLPRRHVGAVAGSTFTDAQKNGLSRALCLALMSRESPSDIIHSLSLPSTSMLSTVTTLYNTLCTLAANANGLAEMWLIEVLGVITEVYLGKARYSQGVEKENLTAQWMAAHDICSIEALNTAFEDCRDGNAYDLEAIWQLVGLSIWFMDFLQRLLKECILFHDEKSNTPEVRQETPEKPDTSPPLTPAAAPILIHAVHPYVFKHMLAAAHHVKRFRDHIGGLSAKGENAQIAKDILMDAIDCSGIQLDVMIPLLAEVMQIPIKVPQDQLRRCLTICAPVPRVLPFLKQSVEKIVNSNAIDRAKLFIKVSELVDGVSQMSLAENVKVKNTDVVTKGLLLQRGSEKNCVRCGGRSEIGGDGNVAGHISLRWQHWEKMWATRCVCGGAWTRSISS</sequence>
<reference evidence="2" key="1">
    <citation type="journal article" date="2021" name="New Phytol.">
        <title>Evolutionary innovations through gain and loss of genes in the ectomycorrhizal Boletales.</title>
        <authorList>
            <person name="Wu G."/>
            <person name="Miyauchi S."/>
            <person name="Morin E."/>
            <person name="Kuo A."/>
            <person name="Drula E."/>
            <person name="Varga T."/>
            <person name="Kohler A."/>
            <person name="Feng B."/>
            <person name="Cao Y."/>
            <person name="Lipzen A."/>
            <person name="Daum C."/>
            <person name="Hundley H."/>
            <person name="Pangilinan J."/>
            <person name="Johnson J."/>
            <person name="Barry K."/>
            <person name="LaButti K."/>
            <person name="Ng V."/>
            <person name="Ahrendt S."/>
            <person name="Min B."/>
            <person name="Choi I.G."/>
            <person name="Park H."/>
            <person name="Plett J.M."/>
            <person name="Magnuson J."/>
            <person name="Spatafora J.W."/>
            <person name="Nagy L.G."/>
            <person name="Henrissat B."/>
            <person name="Grigoriev I.V."/>
            <person name="Yang Z.L."/>
            <person name="Xu J."/>
            <person name="Martin F.M."/>
        </authorList>
    </citation>
    <scope>NUCLEOTIDE SEQUENCE</scope>
    <source>
        <strain evidence="2">KKN 215</strain>
    </source>
</reference>
<name>A0A8K0XU94_9AGAR</name>
<dbReference type="AlphaFoldDB" id="A0A8K0XU94"/>
<gene>
    <name evidence="2" type="ORF">BXZ70DRAFT_915985</name>
</gene>
<evidence type="ECO:0000259" key="1">
    <source>
        <dbReference type="Pfam" id="PF20719"/>
    </source>
</evidence>
<feature type="domain" description="Mediator complex subunit 16 C-terminal" evidence="1">
    <location>
        <begin position="843"/>
        <end position="909"/>
    </location>
</feature>
<dbReference type="Pfam" id="PF20719">
    <property type="entry name" value="Med16_C"/>
    <property type="match status" value="1"/>
</dbReference>
<evidence type="ECO:0000313" key="3">
    <source>
        <dbReference type="Proteomes" id="UP000813824"/>
    </source>
</evidence>
<organism evidence="2 3">
    <name type="scientific">Cristinia sonorae</name>
    <dbReference type="NCBI Taxonomy" id="1940300"/>
    <lineage>
        <taxon>Eukaryota</taxon>
        <taxon>Fungi</taxon>
        <taxon>Dikarya</taxon>
        <taxon>Basidiomycota</taxon>
        <taxon>Agaricomycotina</taxon>
        <taxon>Agaricomycetes</taxon>
        <taxon>Agaricomycetidae</taxon>
        <taxon>Agaricales</taxon>
        <taxon>Pleurotineae</taxon>
        <taxon>Stephanosporaceae</taxon>
        <taxon>Cristinia</taxon>
    </lineage>
</organism>
<dbReference type="OrthoDB" id="2535907at2759"/>
<dbReference type="Proteomes" id="UP000813824">
    <property type="component" value="Unassembled WGS sequence"/>
</dbReference>
<dbReference type="EMBL" id="JAEVFJ010000002">
    <property type="protein sequence ID" value="KAH8106995.1"/>
    <property type="molecule type" value="Genomic_DNA"/>
</dbReference>
<comment type="caution">
    <text evidence="2">The sequence shown here is derived from an EMBL/GenBank/DDBJ whole genome shotgun (WGS) entry which is preliminary data.</text>
</comment>